<evidence type="ECO:0008006" key="5">
    <source>
        <dbReference type="Google" id="ProtNLM"/>
    </source>
</evidence>
<protein>
    <recommendedName>
        <fullName evidence="5">Secreted protein</fullName>
    </recommendedName>
</protein>
<evidence type="ECO:0000256" key="1">
    <source>
        <dbReference type="SAM" id="MobiDB-lite"/>
    </source>
</evidence>
<keyword evidence="2" id="KW-0732">Signal</keyword>
<feature type="region of interest" description="Disordered" evidence="1">
    <location>
        <begin position="80"/>
        <end position="100"/>
    </location>
</feature>
<evidence type="ECO:0000256" key="2">
    <source>
        <dbReference type="SAM" id="SignalP"/>
    </source>
</evidence>
<feature type="compositionally biased region" description="Basic residues" evidence="1">
    <location>
        <begin position="90"/>
        <end position="100"/>
    </location>
</feature>
<dbReference type="AlphaFoldDB" id="A0AA89BKU7"/>
<dbReference type="Proteomes" id="UP001186944">
    <property type="component" value="Unassembled WGS sequence"/>
</dbReference>
<keyword evidence="4" id="KW-1185">Reference proteome</keyword>
<feature type="compositionally biased region" description="Polar residues" evidence="1">
    <location>
        <begin position="80"/>
        <end position="89"/>
    </location>
</feature>
<proteinExistence type="predicted"/>
<organism evidence="3 4">
    <name type="scientific">Pinctada imbricata</name>
    <name type="common">Atlantic pearl-oyster</name>
    <name type="synonym">Pinctada martensii</name>
    <dbReference type="NCBI Taxonomy" id="66713"/>
    <lineage>
        <taxon>Eukaryota</taxon>
        <taxon>Metazoa</taxon>
        <taxon>Spiralia</taxon>
        <taxon>Lophotrochozoa</taxon>
        <taxon>Mollusca</taxon>
        <taxon>Bivalvia</taxon>
        <taxon>Autobranchia</taxon>
        <taxon>Pteriomorphia</taxon>
        <taxon>Pterioida</taxon>
        <taxon>Pterioidea</taxon>
        <taxon>Pteriidae</taxon>
        <taxon>Pinctada</taxon>
    </lineage>
</organism>
<gene>
    <name evidence="3" type="ORF">FSP39_016690</name>
</gene>
<feature type="chain" id="PRO_5041636872" description="Secreted protein" evidence="2">
    <location>
        <begin position="21"/>
        <end position="191"/>
    </location>
</feature>
<evidence type="ECO:0000313" key="4">
    <source>
        <dbReference type="Proteomes" id="UP001186944"/>
    </source>
</evidence>
<name>A0AA89BKU7_PINIB</name>
<feature type="region of interest" description="Disordered" evidence="1">
    <location>
        <begin position="157"/>
        <end position="191"/>
    </location>
</feature>
<feature type="signal peptide" evidence="2">
    <location>
        <begin position="1"/>
        <end position="20"/>
    </location>
</feature>
<feature type="compositionally biased region" description="Polar residues" evidence="1">
    <location>
        <begin position="158"/>
        <end position="171"/>
    </location>
</feature>
<sequence>MKTILALLVVVAVYLALIHASCISRGQCTDDNGDCVDNGGTFLHQGDGWCFNMTCTVESNDEGGYNAYTASFNAWQGMTQRRQETPNTTSKHKSQKALHKPKRPIANRYRLRMSICHASRKWCGYPNDVYTTLPLFWLPRGIEERTIVVYKRREEISNKTPLQHQQQNTKTPDAKTQKTSTAGDGKETHYM</sequence>
<comment type="caution">
    <text evidence="3">The sequence shown here is derived from an EMBL/GenBank/DDBJ whole genome shotgun (WGS) entry which is preliminary data.</text>
</comment>
<accession>A0AA89BKU7</accession>
<reference evidence="3" key="1">
    <citation type="submission" date="2019-08" db="EMBL/GenBank/DDBJ databases">
        <title>The improved chromosome-level genome for the pearl oyster Pinctada fucata martensii using PacBio sequencing and Hi-C.</title>
        <authorList>
            <person name="Zheng Z."/>
        </authorList>
    </citation>
    <scope>NUCLEOTIDE SEQUENCE</scope>
    <source>
        <strain evidence="3">ZZ-2019</strain>
        <tissue evidence="3">Adductor muscle</tissue>
    </source>
</reference>
<evidence type="ECO:0000313" key="3">
    <source>
        <dbReference type="EMBL" id="KAK3086308.1"/>
    </source>
</evidence>
<dbReference type="EMBL" id="VSWD01000012">
    <property type="protein sequence ID" value="KAK3086308.1"/>
    <property type="molecule type" value="Genomic_DNA"/>
</dbReference>